<dbReference type="RefSeq" id="WP_123689720.1">
    <property type="nucleotide sequence ID" value="NZ_AP019700.1"/>
</dbReference>
<organism evidence="2 3">
    <name type="scientific">Stella humosa</name>
    <dbReference type="NCBI Taxonomy" id="94"/>
    <lineage>
        <taxon>Bacteria</taxon>
        <taxon>Pseudomonadati</taxon>
        <taxon>Pseudomonadota</taxon>
        <taxon>Alphaproteobacteria</taxon>
        <taxon>Rhodospirillales</taxon>
        <taxon>Stellaceae</taxon>
        <taxon>Stella</taxon>
    </lineage>
</organism>
<feature type="region of interest" description="Disordered" evidence="1">
    <location>
        <begin position="201"/>
        <end position="245"/>
    </location>
</feature>
<dbReference type="AlphaFoldDB" id="A0A3N1M9T4"/>
<reference evidence="2 3" key="1">
    <citation type="submission" date="2018-11" db="EMBL/GenBank/DDBJ databases">
        <title>Genomic Encyclopedia of Type Strains, Phase IV (KMG-IV): sequencing the most valuable type-strain genomes for metagenomic binning, comparative biology and taxonomic classification.</title>
        <authorList>
            <person name="Goeker M."/>
        </authorList>
    </citation>
    <scope>NUCLEOTIDE SEQUENCE [LARGE SCALE GENOMIC DNA]</scope>
    <source>
        <strain evidence="2 3">DSM 5900</strain>
    </source>
</reference>
<name>A0A3N1M9T4_9PROT</name>
<gene>
    <name evidence="2" type="ORF">EDC65_2242</name>
</gene>
<evidence type="ECO:0000313" key="2">
    <source>
        <dbReference type="EMBL" id="ROQ00443.1"/>
    </source>
</evidence>
<dbReference type="EMBL" id="RJKX01000013">
    <property type="protein sequence ID" value="ROQ00443.1"/>
    <property type="molecule type" value="Genomic_DNA"/>
</dbReference>
<evidence type="ECO:0000256" key="1">
    <source>
        <dbReference type="SAM" id="MobiDB-lite"/>
    </source>
</evidence>
<protein>
    <submittedName>
        <fullName evidence="2">Uncharacterized protein</fullName>
    </submittedName>
</protein>
<feature type="compositionally biased region" description="Pro residues" evidence="1">
    <location>
        <begin position="217"/>
        <end position="228"/>
    </location>
</feature>
<sequence>MTLPINATNVARFVPSAFSAAARTAAVEAGEADLQRFDAPPTYLVNVPTPLTRPVYQRAIVASGVHWPDDRELMAALRREVAVALDEDDPERARLLDLIDHYSAIGAEAAGAEVTAEVNRIEFAVRQSSRAFAAVVAQRSYFQEMVPLIGAQVFLRGRENPDRIFRRREGLVTDEELATIPPGELAEVCHHIQGLIYLRPAQEKNSDGPSPSRGGPPTSPVAPAPPTAPAGTSSERSSTETPAST</sequence>
<keyword evidence="3" id="KW-1185">Reference proteome</keyword>
<comment type="caution">
    <text evidence="2">The sequence shown here is derived from an EMBL/GenBank/DDBJ whole genome shotgun (WGS) entry which is preliminary data.</text>
</comment>
<evidence type="ECO:0000313" key="3">
    <source>
        <dbReference type="Proteomes" id="UP000278222"/>
    </source>
</evidence>
<feature type="compositionally biased region" description="Polar residues" evidence="1">
    <location>
        <begin position="235"/>
        <end position="245"/>
    </location>
</feature>
<proteinExistence type="predicted"/>
<dbReference type="Proteomes" id="UP000278222">
    <property type="component" value="Unassembled WGS sequence"/>
</dbReference>
<accession>A0A3N1M9T4</accession>